<evidence type="ECO:0000313" key="2">
    <source>
        <dbReference type="Proteomes" id="UP000008864"/>
    </source>
</evidence>
<proteinExistence type="predicted"/>
<dbReference type="InParanoid" id="F2SI26"/>
<gene>
    <name evidence="1" type="ORF">TERG_01801</name>
</gene>
<dbReference type="EMBL" id="GG700649">
    <property type="protein sequence ID" value="EGD85530.1"/>
    <property type="molecule type" value="Genomic_DNA"/>
</dbReference>
<dbReference type="Proteomes" id="UP000008864">
    <property type="component" value="Unassembled WGS sequence"/>
</dbReference>
<dbReference type="VEuPathDB" id="FungiDB:TERG_01801"/>
<dbReference type="RefSeq" id="XP_003237079.1">
    <property type="nucleotide sequence ID" value="XM_003237031.2"/>
</dbReference>
<name>F2SI26_TRIRC</name>
<accession>F2SI26</accession>
<dbReference type="AlphaFoldDB" id="F2SI26"/>
<keyword evidence="2" id="KW-1185">Reference proteome</keyword>
<sequence>MLLASDPNGKEELLTGSMCYWDGTFGSPLACGANIERLTAVYGAWFRGQLTLPISCQMAPPANFSSLYEYSSKYMGLETSSRKQAGTFGGGGGGSYKLDVGSWDSHTKRMHDTGSMLYDAAIDFFSSLQLAAN</sequence>
<dbReference type="GeneID" id="10373536"/>
<organism evidence="1 2">
    <name type="scientific">Trichophyton rubrum (strain ATCC MYA-4607 / CBS 118892)</name>
    <name type="common">Athlete's foot fungus</name>
    <dbReference type="NCBI Taxonomy" id="559305"/>
    <lineage>
        <taxon>Eukaryota</taxon>
        <taxon>Fungi</taxon>
        <taxon>Dikarya</taxon>
        <taxon>Ascomycota</taxon>
        <taxon>Pezizomycotina</taxon>
        <taxon>Eurotiomycetes</taxon>
        <taxon>Eurotiomycetidae</taxon>
        <taxon>Onygenales</taxon>
        <taxon>Arthrodermataceae</taxon>
        <taxon>Trichophyton</taxon>
    </lineage>
</organism>
<reference evidence="2" key="1">
    <citation type="journal article" date="2012" name="MBio">
        <title>Comparative genome analysis of Trichophyton rubrum and related dermatophytes reveals candidate genes involved in infection.</title>
        <authorList>
            <person name="Martinez D.A."/>
            <person name="Oliver B.G."/>
            <person name="Graeser Y."/>
            <person name="Goldberg J.M."/>
            <person name="Li W."/>
            <person name="Martinez-Rossi N.M."/>
            <person name="Monod M."/>
            <person name="Shelest E."/>
            <person name="Barton R.C."/>
            <person name="Birch E."/>
            <person name="Brakhage A.A."/>
            <person name="Chen Z."/>
            <person name="Gurr S.J."/>
            <person name="Heiman D."/>
            <person name="Heitman J."/>
            <person name="Kosti I."/>
            <person name="Rossi A."/>
            <person name="Saif S."/>
            <person name="Samalova M."/>
            <person name="Saunders C.W."/>
            <person name="Shea T."/>
            <person name="Summerbell R.C."/>
            <person name="Xu J."/>
            <person name="Young S."/>
            <person name="Zeng Q."/>
            <person name="Birren B.W."/>
            <person name="Cuomo C.A."/>
            <person name="White T.C."/>
        </authorList>
    </citation>
    <scope>NUCLEOTIDE SEQUENCE [LARGE SCALE GENOMIC DNA]</scope>
    <source>
        <strain evidence="2">ATCC MYA-4607 / CBS 118892</strain>
    </source>
</reference>
<evidence type="ECO:0000313" key="1">
    <source>
        <dbReference type="EMBL" id="EGD85530.1"/>
    </source>
</evidence>
<dbReference type="HOGENOM" id="CLU_1908184_0_0_1"/>
<protein>
    <submittedName>
        <fullName evidence="1">Uncharacterized protein</fullName>
    </submittedName>
</protein>